<feature type="non-terminal residue" evidence="1">
    <location>
        <position position="143"/>
    </location>
</feature>
<dbReference type="AlphaFoldDB" id="A0A146LR83"/>
<gene>
    <name evidence="1" type="ORF">g.86747</name>
</gene>
<proteinExistence type="predicted"/>
<accession>A0A146LR83</accession>
<dbReference type="EMBL" id="GDHC01008311">
    <property type="protein sequence ID" value="JAQ10318.1"/>
    <property type="molecule type" value="Transcribed_RNA"/>
</dbReference>
<protein>
    <submittedName>
        <fullName evidence="1">Uncharacterized protein</fullName>
    </submittedName>
</protein>
<reference evidence="1" key="1">
    <citation type="journal article" date="2016" name="Gigascience">
        <title>De novo construction of an expanded transcriptome assembly for the western tarnished plant bug, Lygus hesperus.</title>
        <authorList>
            <person name="Tassone E.E."/>
            <person name="Geib S.M."/>
            <person name="Hall B."/>
            <person name="Fabrick J.A."/>
            <person name="Brent C.S."/>
            <person name="Hull J.J."/>
        </authorList>
    </citation>
    <scope>NUCLEOTIDE SEQUENCE</scope>
</reference>
<name>A0A146LR83_LYGHE</name>
<evidence type="ECO:0000313" key="1">
    <source>
        <dbReference type="EMBL" id="JAQ10318.1"/>
    </source>
</evidence>
<sequence>MEYSSIVWSPFYTIHRDKLERVQRRFLRYAAFKLGIAHESSLHRVMAECRIDSLELRRSVADMAFLHKLLNGHLDSPSLLASISLNVPAYYSRHSPLFHVPFSHTNYLYNQPLTRIPRQANYVLSNTPDPDTFHSTLHSFKRG</sequence>
<organism evidence="1">
    <name type="scientific">Lygus hesperus</name>
    <name type="common">Western plant bug</name>
    <dbReference type="NCBI Taxonomy" id="30085"/>
    <lineage>
        <taxon>Eukaryota</taxon>
        <taxon>Metazoa</taxon>
        <taxon>Ecdysozoa</taxon>
        <taxon>Arthropoda</taxon>
        <taxon>Hexapoda</taxon>
        <taxon>Insecta</taxon>
        <taxon>Pterygota</taxon>
        <taxon>Neoptera</taxon>
        <taxon>Paraneoptera</taxon>
        <taxon>Hemiptera</taxon>
        <taxon>Heteroptera</taxon>
        <taxon>Panheteroptera</taxon>
        <taxon>Cimicomorpha</taxon>
        <taxon>Miridae</taxon>
        <taxon>Mirini</taxon>
        <taxon>Lygus</taxon>
    </lineage>
</organism>